<keyword evidence="8" id="KW-1185">Reference proteome</keyword>
<feature type="region of interest" description="Disordered" evidence="4">
    <location>
        <begin position="1"/>
        <end position="35"/>
    </location>
</feature>
<dbReference type="GO" id="GO:0005739">
    <property type="term" value="C:mitochondrion"/>
    <property type="evidence" value="ECO:0007669"/>
    <property type="project" value="TreeGrafter"/>
</dbReference>
<evidence type="ECO:0000259" key="5">
    <source>
        <dbReference type="SMART" id="SM00382"/>
    </source>
</evidence>
<dbReference type="Pfam" id="PF12037">
    <property type="entry name" value="ATAD3_N"/>
    <property type="match status" value="1"/>
</dbReference>
<reference evidence="6" key="2">
    <citation type="submission" date="2014-05" db="EMBL/GenBank/DDBJ databases">
        <title>The genome sequences of chimpanzee malaria parasites reveal the path to human adaptation.</title>
        <authorList>
            <person name="Otto T.D."/>
            <person name="Rayner J.C."/>
            <person name="Boehme U."/>
            <person name="Pain A."/>
            <person name="Spottiswoode N."/>
            <person name="Sanders M."/>
            <person name="Quail M."/>
            <person name="Ollomo B."/>
            <person name="Renaud F."/>
            <person name="Thomas A.W."/>
            <person name="Prugnolle F."/>
            <person name="Conway D.J."/>
            <person name="Newbold C."/>
            <person name="Berriman M."/>
        </authorList>
    </citation>
    <scope>NUCLEOTIDE SEQUENCE [LARGE SCALE GENOMIC DNA]</scope>
    <source>
        <strain evidence="6">CDC</strain>
    </source>
</reference>
<evidence type="ECO:0000256" key="4">
    <source>
        <dbReference type="SAM" id="MobiDB-lite"/>
    </source>
</evidence>
<dbReference type="EMBL" id="LT969570">
    <property type="protein sequence ID" value="SOV77709.1"/>
    <property type="molecule type" value="Genomic_DNA"/>
</dbReference>
<dbReference type="InterPro" id="IPR021911">
    <property type="entry name" value="ATAD3_N"/>
</dbReference>
<feature type="compositionally biased region" description="Low complexity" evidence="4">
    <location>
        <begin position="592"/>
        <end position="603"/>
    </location>
</feature>
<dbReference type="Proteomes" id="UP000240500">
    <property type="component" value="Chromosome 7"/>
</dbReference>
<dbReference type="VEuPathDB" id="PlasmoDB:PRCDC_0705600"/>
<dbReference type="SMART" id="SM00382">
    <property type="entry name" value="AAA"/>
    <property type="match status" value="1"/>
</dbReference>
<organism evidence="6 8">
    <name type="scientific">Plasmodium reichenowi</name>
    <dbReference type="NCBI Taxonomy" id="5854"/>
    <lineage>
        <taxon>Eukaryota</taxon>
        <taxon>Sar</taxon>
        <taxon>Alveolata</taxon>
        <taxon>Apicomplexa</taxon>
        <taxon>Aconoidasida</taxon>
        <taxon>Haemosporida</taxon>
        <taxon>Plasmodiidae</taxon>
        <taxon>Plasmodium</taxon>
        <taxon>Plasmodium (Laverania)</taxon>
    </lineage>
</organism>
<dbReference type="GO" id="GO:0007005">
    <property type="term" value="P:mitochondrion organization"/>
    <property type="evidence" value="ECO:0007669"/>
    <property type="project" value="TreeGrafter"/>
</dbReference>
<evidence type="ECO:0000313" key="9">
    <source>
        <dbReference type="Proteomes" id="UP000240500"/>
    </source>
</evidence>
<feature type="compositionally biased region" description="Polar residues" evidence="4">
    <location>
        <begin position="1"/>
        <end position="20"/>
    </location>
</feature>
<sequence length="663" mass="78070">MNFPNLSKKINSTVSSNKPYSLSDEKGGEHITGNFDPTALERGAKALKELDQSSNSSKAFEVIKLQELTKQKEYEKQMEELSLQRAQHMSNRMRMENEEKRKTINYQQEQERITAEYKTKLEAESYQKKLLDQQKQNEEWLRNQHEQYLRQENIRKRNELELMNIKMKQIQEEKRLERENMKARIFEENKGLIERERKNLDIHLTTLRTKADEDRKTKIESINKYFEQFNNSLFLFLNDKQKLYRFALTITLTSIGIYSTKHTTKFIRTYAETKLGKPKLIRETSLWHINKFFDIFNLKKNFALIKNFIYPFKNKNNLYNNNKIFDQIVLNEELQEKLQWSINSLKNSKKYNLYLKNILLHGPPGTGKTLFAKTLSYHSNFDYIIINGGDVSALGIHASVELNKIFDFLKRRKNKKCIIFIDEAEAFLRKGRNESSIHFSESLRNALATFLYHTGTESKKYSIILATNCKDILDQAVIDRIDEQYNFHNPNIKEIQKMLTMYFNKYVYPLKKYNITIDSSIDNDYLHNLSNQLCGLSGRQISKLCLNIQSCVFGSDTKVVTKELIDLITAWYLSNSLEQTNNQNVNEKNKHSSNYTSSDDNSNFKLKHNPNIHNKKNQQHHNSTNIDQVHNKKKNDENSKNINLNNASNHDSIKKKVLINEQL</sequence>
<dbReference type="AlphaFoldDB" id="A0A060RVP3"/>
<proteinExistence type="predicted"/>
<dbReference type="GO" id="GO:0005524">
    <property type="term" value="F:ATP binding"/>
    <property type="evidence" value="ECO:0007669"/>
    <property type="project" value="UniProtKB-KW"/>
</dbReference>
<dbReference type="PANTHER" id="PTHR23075:SF12">
    <property type="entry name" value="AAA+ ATPASE DOMAIN-CONTAINING PROTEIN"/>
    <property type="match status" value="1"/>
</dbReference>
<dbReference type="GO" id="GO:0016887">
    <property type="term" value="F:ATP hydrolysis activity"/>
    <property type="evidence" value="ECO:0007669"/>
    <property type="project" value="InterPro"/>
</dbReference>
<dbReference type="InterPro" id="IPR003593">
    <property type="entry name" value="AAA+_ATPase"/>
</dbReference>
<dbReference type="InterPro" id="IPR003959">
    <property type="entry name" value="ATPase_AAA_core"/>
</dbReference>
<reference evidence="7 9" key="3">
    <citation type="submission" date="2016-09" db="EMBL/GenBank/DDBJ databases">
        <authorList>
            <consortium name="Pathogen Informatics"/>
        </authorList>
    </citation>
    <scope>NUCLEOTIDE SEQUENCE [LARGE SCALE GENOMIC DNA]</scope>
</reference>
<keyword evidence="2" id="KW-0067">ATP-binding</keyword>
<feature type="domain" description="AAA+ ATPase" evidence="5">
    <location>
        <begin position="354"/>
        <end position="491"/>
    </location>
</feature>
<evidence type="ECO:0000313" key="7">
    <source>
        <dbReference type="EMBL" id="SOV77709.1"/>
    </source>
</evidence>
<evidence type="ECO:0000313" key="6">
    <source>
        <dbReference type="EMBL" id="CDO63545.1"/>
    </source>
</evidence>
<dbReference type="FunFam" id="3.40.50.300:FF:002088">
    <property type="entry name" value="Putative AAA family ATPase"/>
    <property type="match status" value="1"/>
</dbReference>
<feature type="region of interest" description="Disordered" evidence="4">
    <location>
        <begin position="582"/>
        <end position="663"/>
    </location>
</feature>
<protein>
    <submittedName>
        <fullName evidence="6">AAA family ATPase, putative</fullName>
    </submittedName>
</protein>
<reference evidence="6" key="1">
    <citation type="submission" date="2014-01" db="EMBL/GenBank/DDBJ databases">
        <authorList>
            <person name="Aslett M."/>
        </authorList>
    </citation>
    <scope>NUCLEOTIDE SEQUENCE</scope>
    <source>
        <strain evidence="6">CDC</strain>
    </source>
</reference>
<feature type="compositionally biased region" description="Basic residues" evidence="4">
    <location>
        <begin position="605"/>
        <end position="619"/>
    </location>
</feature>
<dbReference type="Proteomes" id="UP000027581">
    <property type="component" value="Unassembled WGS sequence"/>
</dbReference>
<dbReference type="EMBL" id="HG810768">
    <property type="protein sequence ID" value="CDO63545.1"/>
    <property type="molecule type" value="Genomic_DNA"/>
</dbReference>
<dbReference type="Pfam" id="PF00004">
    <property type="entry name" value="AAA"/>
    <property type="match status" value="1"/>
</dbReference>
<accession>A0A060RVP3</accession>
<dbReference type="GO" id="GO:0008270">
    <property type="term" value="F:zinc ion binding"/>
    <property type="evidence" value="ECO:0007669"/>
    <property type="project" value="TreeGrafter"/>
</dbReference>
<gene>
    <name evidence="6" type="ORF">PRCDC_0705600</name>
    <name evidence="7" type="ORF">PRG01_0705600</name>
</gene>
<keyword evidence="3" id="KW-0175">Coiled coil</keyword>
<evidence type="ECO:0000256" key="2">
    <source>
        <dbReference type="ARBA" id="ARBA00022840"/>
    </source>
</evidence>
<evidence type="ECO:0000313" key="8">
    <source>
        <dbReference type="Proteomes" id="UP000027581"/>
    </source>
</evidence>
<dbReference type="Gene3D" id="3.40.50.300">
    <property type="entry name" value="P-loop containing nucleotide triphosphate hydrolases"/>
    <property type="match status" value="1"/>
</dbReference>
<dbReference type="SUPFAM" id="SSF52540">
    <property type="entry name" value="P-loop containing nucleoside triphosphate hydrolases"/>
    <property type="match status" value="1"/>
</dbReference>
<evidence type="ECO:0000256" key="3">
    <source>
        <dbReference type="SAM" id="Coils"/>
    </source>
</evidence>
<name>A0A060RVP3_PLARE</name>
<feature type="coiled-coil region" evidence="3">
    <location>
        <begin position="71"/>
        <end position="180"/>
    </location>
</feature>
<dbReference type="InterPro" id="IPR027417">
    <property type="entry name" value="P-loop_NTPase"/>
</dbReference>
<feature type="compositionally biased region" description="Low complexity" evidence="4">
    <location>
        <begin position="640"/>
        <end position="649"/>
    </location>
</feature>
<dbReference type="VEuPathDB" id="PlasmoDB:PRG01_0705600"/>
<dbReference type="OrthoDB" id="199596at2759"/>
<dbReference type="PANTHER" id="PTHR23075">
    <property type="entry name" value="PUTATIVE ATP-ASE"/>
    <property type="match status" value="1"/>
</dbReference>
<keyword evidence="1" id="KW-0547">Nucleotide-binding</keyword>
<evidence type="ECO:0000256" key="1">
    <source>
        <dbReference type="ARBA" id="ARBA00022741"/>
    </source>
</evidence>